<sequence length="213" mass="22521">AGRATHRRPPRLAAHVQAGLDGPPLPRSPGHAGGDLPARDRRSRGARLWTHGRASGSRADLGRLSAVDALRVLDPPGDLPLRARGRPRGALSLDRSRRAPRPPQRSSPAGHAPFGQRAGLVPVPGRVLAHARAADRVRRRHGVPHRLPRLRHDALLPAPRAAALAARALAARAPHAPPLPGPRARLRHQCSVLGQGVRHAGAAGRAGRRRGGV</sequence>
<feature type="region of interest" description="Disordered" evidence="1">
    <location>
        <begin position="1"/>
        <end position="57"/>
    </location>
</feature>
<name>A0A6J4SAC5_9ACTN</name>
<dbReference type="EMBL" id="CADCVU010000064">
    <property type="protein sequence ID" value="CAA9490330.1"/>
    <property type="molecule type" value="Genomic_DNA"/>
</dbReference>
<protein>
    <submittedName>
        <fullName evidence="2">Sphingolipid (R)-alpha-hydroxylase FAH1 (No EC)</fullName>
    </submittedName>
</protein>
<proteinExistence type="predicted"/>
<dbReference type="AlphaFoldDB" id="A0A6J4SAC5"/>
<accession>A0A6J4SAC5</accession>
<feature type="non-terminal residue" evidence="2">
    <location>
        <position position="1"/>
    </location>
</feature>
<feature type="region of interest" description="Disordered" evidence="1">
    <location>
        <begin position="73"/>
        <end position="120"/>
    </location>
</feature>
<gene>
    <name evidence="2" type="ORF">AVDCRST_MAG45-708</name>
</gene>
<evidence type="ECO:0000256" key="1">
    <source>
        <dbReference type="SAM" id="MobiDB-lite"/>
    </source>
</evidence>
<feature type="compositionally biased region" description="Basic residues" evidence="1">
    <location>
        <begin position="1"/>
        <end position="10"/>
    </location>
</feature>
<feature type="non-terminal residue" evidence="2">
    <location>
        <position position="213"/>
    </location>
</feature>
<reference evidence="2" key="1">
    <citation type="submission" date="2020-02" db="EMBL/GenBank/DDBJ databases">
        <authorList>
            <person name="Meier V. D."/>
        </authorList>
    </citation>
    <scope>NUCLEOTIDE SEQUENCE</scope>
    <source>
        <strain evidence="2">AVDCRST_MAG45</strain>
    </source>
</reference>
<evidence type="ECO:0000313" key="2">
    <source>
        <dbReference type="EMBL" id="CAA9490330.1"/>
    </source>
</evidence>
<organism evidence="2">
    <name type="scientific">uncultured Solirubrobacterales bacterium</name>
    <dbReference type="NCBI Taxonomy" id="768556"/>
    <lineage>
        <taxon>Bacteria</taxon>
        <taxon>Bacillati</taxon>
        <taxon>Actinomycetota</taxon>
        <taxon>Thermoleophilia</taxon>
        <taxon>Solirubrobacterales</taxon>
        <taxon>environmental samples</taxon>
    </lineage>
</organism>